<keyword evidence="1" id="KW-0472">Membrane</keyword>
<proteinExistence type="predicted"/>
<accession>A0AAU7E8K5</accession>
<evidence type="ECO:0000256" key="1">
    <source>
        <dbReference type="SAM" id="Phobius"/>
    </source>
</evidence>
<name>A0AAU7E8K5_9BACT</name>
<dbReference type="AlphaFoldDB" id="A0AAU7E8K5"/>
<dbReference type="PANTHER" id="PTHR34980">
    <property type="entry name" value="INNER MEMBRANE PROTEIN-RELATED-RELATED"/>
    <property type="match status" value="1"/>
</dbReference>
<dbReference type="RefSeq" id="WP_348518945.1">
    <property type="nucleotide sequence ID" value="NZ_CP155620.1"/>
</dbReference>
<dbReference type="InterPro" id="IPR008523">
    <property type="entry name" value="DUF805"/>
</dbReference>
<dbReference type="EMBL" id="CP155620">
    <property type="protein sequence ID" value="XBJ29829.1"/>
    <property type="molecule type" value="Genomic_DNA"/>
</dbReference>
<dbReference type="Pfam" id="PF05656">
    <property type="entry name" value="DUF805"/>
    <property type="match status" value="1"/>
</dbReference>
<feature type="transmembrane region" description="Helical" evidence="1">
    <location>
        <begin position="52"/>
        <end position="70"/>
    </location>
</feature>
<keyword evidence="1" id="KW-0812">Transmembrane</keyword>
<reference evidence="2" key="1">
    <citation type="submission" date="2024-05" db="EMBL/GenBank/DDBJ databases">
        <title>Campylobacter coli isolated from environmental waters in Slovenia.</title>
        <authorList>
            <person name="Zautner A.E."/>
            <person name="Bunk B."/>
            <person name="Riedel T."/>
            <person name="Sproeer C."/>
        </authorList>
    </citation>
    <scope>NUCLEOTIDE SEQUENCE</scope>
    <source>
        <strain evidence="2">CCS1377</strain>
    </source>
</reference>
<feature type="transmembrane region" description="Helical" evidence="1">
    <location>
        <begin position="117"/>
        <end position="137"/>
    </location>
</feature>
<dbReference type="PANTHER" id="PTHR34980:SF2">
    <property type="entry name" value="INNER MEMBRANE PROTEIN YHAH-RELATED"/>
    <property type="match status" value="1"/>
</dbReference>
<evidence type="ECO:0000313" key="2">
    <source>
        <dbReference type="EMBL" id="XBJ29829.1"/>
    </source>
</evidence>
<feature type="transmembrane region" description="Helical" evidence="1">
    <location>
        <begin position="24"/>
        <end position="45"/>
    </location>
</feature>
<protein>
    <submittedName>
        <fullName evidence="2">DUF805 domain-containing protein</fullName>
    </submittedName>
</protein>
<dbReference type="GO" id="GO:0005886">
    <property type="term" value="C:plasma membrane"/>
    <property type="evidence" value="ECO:0007669"/>
    <property type="project" value="TreeGrafter"/>
</dbReference>
<organism evidence="2">
    <name type="scientific">Campylobacter sp. CCS1377</name>
    <dbReference type="NCBI Taxonomy" id="3158229"/>
    <lineage>
        <taxon>Bacteria</taxon>
        <taxon>Pseudomonadati</taxon>
        <taxon>Campylobacterota</taxon>
        <taxon>Epsilonproteobacteria</taxon>
        <taxon>Campylobacterales</taxon>
        <taxon>Campylobacteraceae</taxon>
        <taxon>Campylobacter</taxon>
    </lineage>
</organism>
<sequence>MFELYLSFWKQGLDFQTRTNRGDYWAIMLMQILVSFCVDLLFFWWLPIVANIFSLVSLLPMLAIGARRLHDIGFSGWWQLLYILILPVFVFIILHCLKSNEFTNKYGEQIPETRNFIPYLIANIIIIAILSFLVNFAQI</sequence>
<keyword evidence="1" id="KW-1133">Transmembrane helix</keyword>
<feature type="transmembrane region" description="Helical" evidence="1">
    <location>
        <begin position="76"/>
        <end position="97"/>
    </location>
</feature>
<gene>
    <name evidence="2" type="ORF">AAH949_03070</name>
</gene>